<comment type="caution">
    <text evidence="1">The sequence shown here is derived from an EMBL/GenBank/DDBJ whole genome shotgun (WGS) entry which is preliminary data.</text>
</comment>
<protein>
    <submittedName>
        <fullName evidence="1">Uncharacterized protein</fullName>
    </submittedName>
</protein>
<sequence length="119" mass="13093">MASTGCQSWYRLKPLRTVISKAINCCDHKQSPSCYLIPISLFLLPSGGGGEYGCWSGFGDPVERERGEKKKERKPEIAVKRKAIMPLVMDVGRDGQLIKGEKEAEKAKMVCLCDGNGES</sequence>
<keyword evidence="2" id="KW-1185">Reference proteome</keyword>
<evidence type="ECO:0000313" key="2">
    <source>
        <dbReference type="Proteomes" id="UP001519460"/>
    </source>
</evidence>
<dbReference type="EMBL" id="JACVVK020000354">
    <property type="protein sequence ID" value="KAK7477310.1"/>
    <property type="molecule type" value="Genomic_DNA"/>
</dbReference>
<dbReference type="Proteomes" id="UP001519460">
    <property type="component" value="Unassembled WGS sequence"/>
</dbReference>
<reference evidence="1 2" key="1">
    <citation type="journal article" date="2023" name="Sci. Data">
        <title>Genome assembly of the Korean intertidal mud-creeper Batillaria attramentaria.</title>
        <authorList>
            <person name="Patra A.K."/>
            <person name="Ho P.T."/>
            <person name="Jun S."/>
            <person name="Lee S.J."/>
            <person name="Kim Y."/>
            <person name="Won Y.J."/>
        </authorList>
    </citation>
    <scope>NUCLEOTIDE SEQUENCE [LARGE SCALE GENOMIC DNA]</scope>
    <source>
        <strain evidence="1">Wonlab-2016</strain>
    </source>
</reference>
<proteinExistence type="predicted"/>
<name>A0ABD0JRK4_9CAEN</name>
<gene>
    <name evidence="1" type="ORF">BaRGS_00031498</name>
</gene>
<evidence type="ECO:0000313" key="1">
    <source>
        <dbReference type="EMBL" id="KAK7477310.1"/>
    </source>
</evidence>
<accession>A0ABD0JRK4</accession>
<dbReference type="AlphaFoldDB" id="A0ABD0JRK4"/>
<organism evidence="1 2">
    <name type="scientific">Batillaria attramentaria</name>
    <dbReference type="NCBI Taxonomy" id="370345"/>
    <lineage>
        <taxon>Eukaryota</taxon>
        <taxon>Metazoa</taxon>
        <taxon>Spiralia</taxon>
        <taxon>Lophotrochozoa</taxon>
        <taxon>Mollusca</taxon>
        <taxon>Gastropoda</taxon>
        <taxon>Caenogastropoda</taxon>
        <taxon>Sorbeoconcha</taxon>
        <taxon>Cerithioidea</taxon>
        <taxon>Batillariidae</taxon>
        <taxon>Batillaria</taxon>
    </lineage>
</organism>